<dbReference type="InterPro" id="IPR013083">
    <property type="entry name" value="Znf_RING/FYVE/PHD"/>
</dbReference>
<reference evidence="3" key="1">
    <citation type="journal article" date="2020" name="Nat. Ecol. Evol.">
        <title>Deeply conserved synteny resolves early events in vertebrate evolution.</title>
        <authorList>
            <person name="Simakov O."/>
            <person name="Marletaz F."/>
            <person name="Yue J.X."/>
            <person name="O'Connell B."/>
            <person name="Jenkins J."/>
            <person name="Brandt A."/>
            <person name="Calef R."/>
            <person name="Tung C.H."/>
            <person name="Huang T.K."/>
            <person name="Schmutz J."/>
            <person name="Satoh N."/>
            <person name="Yu J.K."/>
            <person name="Putnam N.H."/>
            <person name="Green R.E."/>
            <person name="Rokhsar D.S."/>
        </authorList>
    </citation>
    <scope>NUCLEOTIDE SEQUENCE [LARGE SCALE GENOMIC DNA]</scope>
    <source>
        <strain evidence="3">S238N-H82</strain>
    </source>
</reference>
<dbReference type="InterPro" id="IPR011992">
    <property type="entry name" value="EF-hand-dom_pair"/>
</dbReference>
<organism evidence="3 4">
    <name type="scientific">Branchiostoma floridae</name>
    <name type="common">Florida lancelet</name>
    <name type="synonym">Amphioxus</name>
    <dbReference type="NCBI Taxonomy" id="7739"/>
    <lineage>
        <taxon>Eukaryota</taxon>
        <taxon>Metazoa</taxon>
        <taxon>Chordata</taxon>
        <taxon>Cephalochordata</taxon>
        <taxon>Leptocardii</taxon>
        <taxon>Amphioxiformes</taxon>
        <taxon>Branchiostomatidae</taxon>
        <taxon>Branchiostoma</taxon>
    </lineage>
</organism>
<dbReference type="Pfam" id="PF16744">
    <property type="entry name" value="zf-RING_15"/>
    <property type="match status" value="1"/>
</dbReference>
<dbReference type="KEGG" id="bfo:118432647"/>
<dbReference type="InterPro" id="IPR018247">
    <property type="entry name" value="EF_Hand_1_Ca_BS"/>
</dbReference>
<reference evidence="4" key="2">
    <citation type="submission" date="2025-08" db="UniProtKB">
        <authorList>
            <consortium name="RefSeq"/>
        </authorList>
    </citation>
    <scope>IDENTIFICATION</scope>
    <source>
        <strain evidence="4">S238N-H82</strain>
        <tissue evidence="4">Testes</tissue>
    </source>
</reference>
<accession>A0A9J7NDR2</accession>
<dbReference type="InterPro" id="IPR011011">
    <property type="entry name" value="Znf_FYVE_PHD"/>
</dbReference>
<dbReference type="RefSeq" id="XP_035700176.1">
    <property type="nucleotide sequence ID" value="XM_035844283.1"/>
</dbReference>
<dbReference type="PROSITE" id="PS50222">
    <property type="entry name" value="EF_HAND_2"/>
    <property type="match status" value="1"/>
</dbReference>
<feature type="domain" description="EF-hand" evidence="2">
    <location>
        <begin position="175"/>
        <end position="210"/>
    </location>
</feature>
<dbReference type="AlphaFoldDB" id="A0A9J7NDR2"/>
<dbReference type="InterPro" id="IPR031946">
    <property type="entry name" value="KIAA1045_Zf_RING"/>
</dbReference>
<dbReference type="Proteomes" id="UP000001554">
    <property type="component" value="Chromosome 15"/>
</dbReference>
<evidence type="ECO:0000313" key="3">
    <source>
        <dbReference type="Proteomes" id="UP000001554"/>
    </source>
</evidence>
<dbReference type="Pfam" id="PF13499">
    <property type="entry name" value="EF-hand_7"/>
    <property type="match status" value="1"/>
</dbReference>
<dbReference type="Gene3D" id="1.10.238.10">
    <property type="entry name" value="EF-hand"/>
    <property type="match status" value="1"/>
</dbReference>
<keyword evidence="3" id="KW-1185">Reference proteome</keyword>
<evidence type="ECO:0000313" key="4">
    <source>
        <dbReference type="RefSeq" id="XP_035700176.1"/>
    </source>
</evidence>
<dbReference type="SUPFAM" id="SSF57903">
    <property type="entry name" value="FYVE/PHD zinc finger"/>
    <property type="match status" value="1"/>
</dbReference>
<gene>
    <name evidence="4" type="primary">LOC118432647</name>
</gene>
<dbReference type="GeneID" id="118432647"/>
<protein>
    <submittedName>
        <fullName evidence="4">PHD finger protein 24-like</fullName>
    </submittedName>
</protein>
<dbReference type="OMA" id="GSIGWWE"/>
<dbReference type="InterPro" id="IPR002048">
    <property type="entry name" value="EF_hand_dom"/>
</dbReference>
<dbReference type="Gene3D" id="3.30.40.10">
    <property type="entry name" value="Zinc/RING finger domain, C3HC4 (zinc finger)"/>
    <property type="match status" value="1"/>
</dbReference>
<evidence type="ECO:0000259" key="2">
    <source>
        <dbReference type="PROSITE" id="PS50222"/>
    </source>
</evidence>
<proteinExistence type="predicted"/>
<dbReference type="PROSITE" id="PS00018">
    <property type="entry name" value="EF_HAND_1"/>
    <property type="match status" value="1"/>
</dbReference>
<dbReference type="OrthoDB" id="9978298at2759"/>
<keyword evidence="1" id="KW-0106">Calcium</keyword>
<evidence type="ECO:0000256" key="1">
    <source>
        <dbReference type="ARBA" id="ARBA00022837"/>
    </source>
</evidence>
<dbReference type="GO" id="GO:0005509">
    <property type="term" value="F:calcium ion binding"/>
    <property type="evidence" value="ECO:0007669"/>
    <property type="project" value="InterPro"/>
</dbReference>
<dbReference type="SUPFAM" id="SSF47473">
    <property type="entry name" value="EF-hand"/>
    <property type="match status" value="1"/>
</dbReference>
<name>A0A9J7NDR2_BRAFL</name>
<sequence>MASYDAELDTSADRSCPVRGCPGFDSSVKLECRVCGRCCHTSCLTRKNKGDQHAMAAMENANTDKGWSCFDCENLGLLLEEEDTQLMMDNFDQHDPDQNTQVSVDEFVAFQQNLCRQMKGRELSEEEEQGARDAFDNIDINKDGSIGWWEFVTAESVRFLQKKPKEYLVKQLNPREIKRIRDIFKEQDFNGQGMLLQANYQEVIKQWMVGLGLEPKDGDYTKYLLVESVIVQWDTFLREHAISILSARPNISGKKHFLPVANRS</sequence>